<sequence>AVADELGINIPAAQIKHVFTALDHSRDGEVQTTDLMNIIFRGTGVVVKEDAVQQGAGFKSLAQGVANKMTKSNAEIAGKSLQSTDESPSKKSPGHQRRGEMASLILAATNLGKITGAMPLLARKSMADENSPAWHNFQEKLERRKAISQRLQAFHKDVGTLRDLGKELREGSDQMASTIHRAAGKGVLLSARRRALRRRNSAVDSSMLSPSSGAEETYSSMLSPSSSVRYLAELYGEAQPEKTKMKAEGKSVFGSVLDSLGGFVSPSGSDEEREEVSDEDAQAQMGTATGPAGDLDAKSTSSSKDKSEKSEVGSSSDDASESQSSSSSSGSSSSEGEEEEGMQGVHDATEDEPFWDWLYSPTEQPDVEEDGIDDPSQGTVAPRDSNKSAQDTDYRPDREVKQDRACGLYDHPRGKRNARTCHMNRICAGPSFPLMGWFKLQDLN</sequence>
<proteinExistence type="predicted"/>
<keyword evidence="3" id="KW-1185">Reference proteome</keyword>
<dbReference type="PROSITE" id="PS00018">
    <property type="entry name" value="EF_HAND_1"/>
    <property type="match status" value="1"/>
</dbReference>
<evidence type="ECO:0000256" key="1">
    <source>
        <dbReference type="SAM" id="MobiDB-lite"/>
    </source>
</evidence>
<evidence type="ECO:0000313" key="3">
    <source>
        <dbReference type="Proteomes" id="UP001190700"/>
    </source>
</evidence>
<name>A0AAE0KVK0_9CHLO</name>
<feature type="compositionally biased region" description="Polar residues" evidence="1">
    <location>
        <begin position="203"/>
        <end position="222"/>
    </location>
</feature>
<feature type="compositionally biased region" description="Acidic residues" evidence="1">
    <location>
        <begin position="269"/>
        <end position="281"/>
    </location>
</feature>
<feature type="region of interest" description="Disordered" evidence="1">
    <location>
        <begin position="260"/>
        <end position="415"/>
    </location>
</feature>
<feature type="region of interest" description="Disordered" evidence="1">
    <location>
        <begin position="199"/>
        <end position="222"/>
    </location>
</feature>
<dbReference type="AlphaFoldDB" id="A0AAE0KVK0"/>
<feature type="non-terminal residue" evidence="2">
    <location>
        <position position="1"/>
    </location>
</feature>
<feature type="compositionally biased region" description="Low complexity" evidence="1">
    <location>
        <begin position="312"/>
        <end position="334"/>
    </location>
</feature>
<feature type="region of interest" description="Disordered" evidence="1">
    <location>
        <begin position="77"/>
        <end position="98"/>
    </location>
</feature>
<accession>A0AAE0KVK0</accession>
<feature type="compositionally biased region" description="Basic and acidic residues" evidence="1">
    <location>
        <begin position="384"/>
        <end position="404"/>
    </location>
</feature>
<evidence type="ECO:0000313" key="2">
    <source>
        <dbReference type="EMBL" id="KAK3262099.1"/>
    </source>
</evidence>
<reference evidence="2 3" key="1">
    <citation type="journal article" date="2015" name="Genome Biol. Evol.">
        <title>Comparative Genomics of a Bacterivorous Green Alga Reveals Evolutionary Causalities and Consequences of Phago-Mixotrophic Mode of Nutrition.</title>
        <authorList>
            <person name="Burns J.A."/>
            <person name="Paasch A."/>
            <person name="Narechania A."/>
            <person name="Kim E."/>
        </authorList>
    </citation>
    <scope>NUCLEOTIDE SEQUENCE [LARGE SCALE GENOMIC DNA]</scope>
    <source>
        <strain evidence="2 3">PLY_AMNH</strain>
    </source>
</reference>
<dbReference type="EMBL" id="LGRX02016457">
    <property type="protein sequence ID" value="KAK3262099.1"/>
    <property type="molecule type" value="Genomic_DNA"/>
</dbReference>
<gene>
    <name evidence="2" type="ORF">CYMTET_29028</name>
</gene>
<organism evidence="2 3">
    <name type="scientific">Cymbomonas tetramitiformis</name>
    <dbReference type="NCBI Taxonomy" id="36881"/>
    <lineage>
        <taxon>Eukaryota</taxon>
        <taxon>Viridiplantae</taxon>
        <taxon>Chlorophyta</taxon>
        <taxon>Pyramimonadophyceae</taxon>
        <taxon>Pyramimonadales</taxon>
        <taxon>Pyramimonadaceae</taxon>
        <taxon>Cymbomonas</taxon>
    </lineage>
</organism>
<comment type="caution">
    <text evidence="2">The sequence shown here is derived from an EMBL/GenBank/DDBJ whole genome shotgun (WGS) entry which is preliminary data.</text>
</comment>
<dbReference type="Proteomes" id="UP001190700">
    <property type="component" value="Unassembled WGS sequence"/>
</dbReference>
<protein>
    <submittedName>
        <fullName evidence="2">Uncharacterized protein</fullName>
    </submittedName>
</protein>
<dbReference type="InterPro" id="IPR018247">
    <property type="entry name" value="EF_Hand_1_Ca_BS"/>
</dbReference>